<keyword evidence="4" id="KW-1185">Reference proteome</keyword>
<dbReference type="PANTHER" id="PTHR36505:SF1">
    <property type="entry name" value="BLR1072 PROTEIN"/>
    <property type="match status" value="1"/>
</dbReference>
<dbReference type="KEGG" id="nmu:Nmul_A1513"/>
<evidence type="ECO:0000313" key="4">
    <source>
        <dbReference type="Proteomes" id="UP000002718"/>
    </source>
</evidence>
<dbReference type="Pfam" id="PF05239">
    <property type="entry name" value="PRC"/>
    <property type="match status" value="1"/>
</dbReference>
<evidence type="ECO:0000313" key="5">
    <source>
        <dbReference type="Proteomes" id="UP000236751"/>
    </source>
</evidence>
<dbReference type="HOGENOM" id="CLU_108884_1_1_4"/>
<evidence type="ECO:0000259" key="1">
    <source>
        <dbReference type="Pfam" id="PF05239"/>
    </source>
</evidence>
<reference evidence="2 4" key="3">
    <citation type="journal article" date="2008" name="Appl. Environ. Microbiol.">
        <title>Complete genome sequence of Nitrosospira multiformis, an ammonia-oxidizing bacterium from the soil environment.</title>
        <authorList>
            <person name="Norton J.M."/>
            <person name="Klotz M.G."/>
            <person name="Stein L.Y."/>
            <person name="Arp D.J."/>
            <person name="Bottomley P.J."/>
            <person name="Chain P.S."/>
            <person name="Hauser L.J."/>
            <person name="Land M.L."/>
            <person name="Larimer F.W."/>
            <person name="Shin M.W."/>
            <person name="Starkenburg S.R."/>
        </authorList>
    </citation>
    <scope>NUCLEOTIDE SEQUENCE [LARGE SCALE GENOMIC DNA]</scope>
    <source>
        <strain evidence="2">ATCC 25196</strain>
        <strain evidence="4">ATCC 25196 / NCIMB 11849 / C 71</strain>
    </source>
</reference>
<accession>Q2Y8V5</accession>
<reference evidence="3 5" key="4">
    <citation type="submission" date="2016-10" db="EMBL/GenBank/DDBJ databases">
        <authorList>
            <person name="de Groot N.N."/>
        </authorList>
    </citation>
    <scope>NUCLEOTIDE SEQUENCE [LARGE SCALE GENOMIC DNA]</scope>
    <source>
        <strain evidence="3 5">Nl13</strain>
    </source>
</reference>
<dbReference type="InterPro" id="IPR011033">
    <property type="entry name" value="PRC_barrel-like_sf"/>
</dbReference>
<feature type="domain" description="PRC-barrel" evidence="1">
    <location>
        <begin position="30"/>
        <end position="106"/>
    </location>
</feature>
<dbReference type="EMBL" id="CP000103">
    <property type="protein sequence ID" value="ABB74816.1"/>
    <property type="molecule type" value="Genomic_DNA"/>
</dbReference>
<gene>
    <name evidence="2" type="ordered locus">Nmul_A1513</name>
    <name evidence="3" type="ORF">SAMN05216403_12424</name>
</gene>
<dbReference type="eggNOG" id="COG1873">
    <property type="taxonomic scope" value="Bacteria"/>
</dbReference>
<dbReference type="InterPro" id="IPR027275">
    <property type="entry name" value="PRC-brl_dom"/>
</dbReference>
<dbReference type="RefSeq" id="WP_011380847.1">
    <property type="nucleotide sequence ID" value="NC_007614.1"/>
</dbReference>
<dbReference type="SUPFAM" id="SSF50346">
    <property type="entry name" value="PRC-barrel domain"/>
    <property type="match status" value="1"/>
</dbReference>
<proteinExistence type="predicted"/>
<protein>
    <submittedName>
        <fullName evidence="2 3">PRC-barrel</fullName>
    </submittedName>
</protein>
<dbReference type="Proteomes" id="UP000002718">
    <property type="component" value="Chromosome"/>
</dbReference>
<organism evidence="2 4">
    <name type="scientific">Nitrosospira multiformis (strain ATCC 25196 / NCIMB 11849 / C 71)</name>
    <dbReference type="NCBI Taxonomy" id="323848"/>
    <lineage>
        <taxon>Bacteria</taxon>
        <taxon>Pseudomonadati</taxon>
        <taxon>Pseudomonadota</taxon>
        <taxon>Betaproteobacteria</taxon>
        <taxon>Nitrosomonadales</taxon>
        <taxon>Nitrosomonadaceae</taxon>
        <taxon>Nitrosospira</taxon>
    </lineage>
</organism>
<name>Q2Y8V5_NITMU</name>
<dbReference type="EMBL" id="FNVK01000024">
    <property type="protein sequence ID" value="SEG03779.1"/>
    <property type="molecule type" value="Genomic_DNA"/>
</dbReference>
<dbReference type="STRING" id="323848.Nmul_A1513"/>
<dbReference type="PANTHER" id="PTHR36505">
    <property type="entry name" value="BLR1072 PROTEIN"/>
    <property type="match status" value="1"/>
</dbReference>
<reference evidence="4" key="2">
    <citation type="submission" date="2005-08" db="EMBL/GenBank/DDBJ databases">
        <title>Complete sequence of chromosome 1 of Nitrosospira multiformis ATCC 25196.</title>
        <authorList>
            <person name="Copeland A."/>
            <person name="Lucas S."/>
            <person name="Lapidus A."/>
            <person name="Barry K."/>
            <person name="Detter J.C."/>
            <person name="Glavina T."/>
            <person name="Hammon N."/>
            <person name="Israni S."/>
            <person name="Pitluck S."/>
            <person name="Chain P."/>
            <person name="Malfatti S."/>
            <person name="Shin M."/>
            <person name="Vergez L."/>
            <person name="Schmutz J."/>
            <person name="Larimer F."/>
            <person name="Land M."/>
            <person name="Hauser L."/>
            <person name="Kyrpides N."/>
            <person name="Lykidis A."/>
            <person name="Richardson P."/>
        </authorList>
    </citation>
    <scope>NUCLEOTIDE SEQUENCE [LARGE SCALE GENOMIC DNA]</scope>
    <source>
        <strain evidence="4">ATCC 25196 / NCIMB 11849 / C 71</strain>
    </source>
</reference>
<evidence type="ECO:0000313" key="2">
    <source>
        <dbReference type="EMBL" id="ABB74816.1"/>
    </source>
</evidence>
<evidence type="ECO:0000313" key="3">
    <source>
        <dbReference type="EMBL" id="SEG03779.1"/>
    </source>
</evidence>
<dbReference type="AlphaFoldDB" id="Q2Y8V5"/>
<reference evidence="2" key="1">
    <citation type="submission" date="2005-08" db="EMBL/GenBank/DDBJ databases">
        <title>Complete sequence of Chromosome 1 of Nitrosospira multiformis ATCC 25196.</title>
        <authorList>
            <consortium name="US DOE Joint Genome Institute"/>
            <person name="Copeland A."/>
            <person name="Lucas S."/>
            <person name="Lapidus A."/>
            <person name="Barry K."/>
            <person name="Detter J.C."/>
            <person name="Glavina T."/>
            <person name="Hammon N."/>
            <person name="Israni S."/>
            <person name="Pitluck S."/>
            <person name="Chain P."/>
            <person name="Malfatti S."/>
            <person name="Shin M."/>
            <person name="Vergez L."/>
            <person name="Schmutz J."/>
            <person name="Larimer F."/>
            <person name="Land M."/>
            <person name="Hauser L."/>
            <person name="Kyrpides N."/>
            <person name="Lykidis A."/>
            <person name="Richardson P."/>
        </authorList>
    </citation>
    <scope>NUCLEOTIDE SEQUENCE</scope>
    <source>
        <strain evidence="2">ATCC 25196</strain>
    </source>
</reference>
<sequence>MSMSYERYEYNIHGLDKIVDGTNPMPRFMGATWPIGEDVYNNKGEKLGDIKEVMLDVEEGRVAYAVLSFGGFLGVGDKLFAVPWNALTLKLEALDKRFILDVEKERLESAPGFDKGNWPDMADESWNTRIHAYYDNQKGG</sequence>
<dbReference type="Proteomes" id="UP000236751">
    <property type="component" value="Unassembled WGS sequence"/>
</dbReference>
<dbReference type="Gene3D" id="2.30.30.240">
    <property type="entry name" value="PRC-barrel domain"/>
    <property type="match status" value="1"/>
</dbReference>